<dbReference type="EMBL" id="JACNJD010000258">
    <property type="protein sequence ID" value="MBC8178129.1"/>
    <property type="molecule type" value="Genomic_DNA"/>
</dbReference>
<dbReference type="PROSITE" id="PS50991">
    <property type="entry name" value="PYR_CT"/>
    <property type="match status" value="1"/>
</dbReference>
<sequence length="481" mass="53841">MKTITFVDTTLRDAHQSLWNGQMTTAMMLPIAPVIDQVGFESLDFMALISMDWCIRNQQENPWDRLRLMAEAMPNTPLIVGGVLRNFGDVPDSVTEFWAKTIAAAGARRIRINDPCHDMTEIKKAIKWSNAAGLTTMVALIFSYSPAHTDEYYAGKALEMATAGADRIFIKDVGGLLTPERTRTLVPAVLKNIDGIPLEIHGHCTTGLAPLCYLEAVKLGVQSVHTAVSPLANGPSQPSMENILENARHWGFSTDLDEKALEAMSDHFRYVAKREGFPIGIPVEYDLFQYEHQVPGGMMSNYKAELKRRGLDHRLEELLNEIAQIRKDLGYPIMVTPLSQYIGAQAILNHTAGERYKIVTDEVIKYVIGHYGELAAPVDADVLERIMRMPRTKELLNWEPPQKSIEELRHEYGTDLSDQDFLLRVLSSNQKAVDKVLGAGPKSYDYPRGDKPILALVSELTKRKNTASVCIEKDDFLLELC</sequence>
<name>A0A8J6N1U7_9DELT</name>
<dbReference type="AlphaFoldDB" id="A0A8J6N1U7"/>
<reference evidence="2 3" key="1">
    <citation type="submission" date="2020-08" db="EMBL/GenBank/DDBJ databases">
        <title>Bridging the membrane lipid divide: bacteria of the FCB group superphylum have the potential to synthesize archaeal ether lipids.</title>
        <authorList>
            <person name="Villanueva L."/>
            <person name="Von Meijenfeldt F.A.B."/>
            <person name="Westbye A.B."/>
            <person name="Yadav S."/>
            <person name="Hopmans E.C."/>
            <person name="Dutilh B.E."/>
            <person name="Sinninghe Damste J.S."/>
        </authorList>
    </citation>
    <scope>NUCLEOTIDE SEQUENCE [LARGE SCALE GENOMIC DNA]</scope>
    <source>
        <strain evidence="2">NIOZ-UU27</strain>
    </source>
</reference>
<dbReference type="Proteomes" id="UP000650524">
    <property type="component" value="Unassembled WGS sequence"/>
</dbReference>
<dbReference type="InterPro" id="IPR013785">
    <property type="entry name" value="Aldolase_TIM"/>
</dbReference>
<dbReference type="CDD" id="cd07937">
    <property type="entry name" value="DRE_TIM_PC_TC_5S"/>
    <property type="match status" value="1"/>
</dbReference>
<dbReference type="Pfam" id="PF02436">
    <property type="entry name" value="PYC_OADA"/>
    <property type="match status" value="1"/>
</dbReference>
<dbReference type="GO" id="GO:0005737">
    <property type="term" value="C:cytoplasm"/>
    <property type="evidence" value="ECO:0007669"/>
    <property type="project" value="TreeGrafter"/>
</dbReference>
<dbReference type="InterPro" id="IPR003379">
    <property type="entry name" value="Carboxylase_cons_dom"/>
</dbReference>
<evidence type="ECO:0000313" key="3">
    <source>
        <dbReference type="Proteomes" id="UP000650524"/>
    </source>
</evidence>
<feature type="domain" description="Pyruvate carboxyltransferase" evidence="1">
    <location>
        <begin position="4"/>
        <end position="262"/>
    </location>
</feature>
<evidence type="ECO:0000313" key="2">
    <source>
        <dbReference type="EMBL" id="MBC8178129.1"/>
    </source>
</evidence>
<dbReference type="SUPFAM" id="SSF89000">
    <property type="entry name" value="post-HMGL domain-like"/>
    <property type="match status" value="1"/>
</dbReference>
<dbReference type="InterPro" id="IPR000891">
    <property type="entry name" value="PYR_CT"/>
</dbReference>
<accession>A0A8J6N1U7</accession>
<dbReference type="Gene3D" id="3.20.20.70">
    <property type="entry name" value="Aldolase class I"/>
    <property type="match status" value="1"/>
</dbReference>
<dbReference type="SUPFAM" id="SSF51569">
    <property type="entry name" value="Aldolase"/>
    <property type="match status" value="1"/>
</dbReference>
<dbReference type="GO" id="GO:0006094">
    <property type="term" value="P:gluconeogenesis"/>
    <property type="evidence" value="ECO:0007669"/>
    <property type="project" value="TreeGrafter"/>
</dbReference>
<evidence type="ECO:0000259" key="1">
    <source>
        <dbReference type="PROSITE" id="PS50991"/>
    </source>
</evidence>
<gene>
    <name evidence="2" type="ORF">H8E19_12050</name>
</gene>
<dbReference type="InterPro" id="IPR055268">
    <property type="entry name" value="PCB-like"/>
</dbReference>
<dbReference type="GO" id="GO:0004736">
    <property type="term" value="F:pyruvate carboxylase activity"/>
    <property type="evidence" value="ECO:0007669"/>
    <property type="project" value="TreeGrafter"/>
</dbReference>
<dbReference type="PANTHER" id="PTHR43778">
    <property type="entry name" value="PYRUVATE CARBOXYLASE"/>
    <property type="match status" value="1"/>
</dbReference>
<protein>
    <recommendedName>
        <fullName evidence="1">Pyruvate carboxyltransferase domain-containing protein</fullName>
    </recommendedName>
</protein>
<organism evidence="2 3">
    <name type="scientific">Candidatus Desulfacyla euxinica</name>
    <dbReference type="NCBI Taxonomy" id="2841693"/>
    <lineage>
        <taxon>Bacteria</taxon>
        <taxon>Deltaproteobacteria</taxon>
        <taxon>Candidatus Desulfacyla</taxon>
    </lineage>
</organism>
<dbReference type="PANTHER" id="PTHR43778:SF2">
    <property type="entry name" value="PYRUVATE CARBOXYLASE, MITOCHONDRIAL"/>
    <property type="match status" value="1"/>
</dbReference>
<dbReference type="Pfam" id="PF00682">
    <property type="entry name" value="HMGL-like"/>
    <property type="match status" value="1"/>
</dbReference>
<comment type="caution">
    <text evidence="2">The sequence shown here is derived from an EMBL/GenBank/DDBJ whole genome shotgun (WGS) entry which is preliminary data.</text>
</comment>
<proteinExistence type="predicted"/>